<sequence length="125" mass="13104">MTSNTTPRQRFPRSVYGSGSEPDVRFTLANERTFLAWIRTSLALVAAGVALEAFDVPIVSGLRLTAALVLIVLGMLAPVQAWFGWMAAEKALRRGLPLPAPHLAGPIGIGVGIAGLLIATGLVVS</sequence>
<keyword evidence="5 7" id="KW-0472">Membrane</keyword>
<organism evidence="9 10">
    <name type="scientific">Aeromicrobium terrae</name>
    <dbReference type="NCBI Taxonomy" id="2498846"/>
    <lineage>
        <taxon>Bacteria</taxon>
        <taxon>Bacillati</taxon>
        <taxon>Actinomycetota</taxon>
        <taxon>Actinomycetes</taxon>
        <taxon>Propionibacteriales</taxon>
        <taxon>Nocardioidaceae</taxon>
        <taxon>Aeromicrobium</taxon>
    </lineage>
</organism>
<evidence type="ECO:0000256" key="5">
    <source>
        <dbReference type="ARBA" id="ARBA00023136"/>
    </source>
</evidence>
<keyword evidence="4 7" id="KW-1133">Transmembrane helix</keyword>
<dbReference type="InterPro" id="IPR052053">
    <property type="entry name" value="IM_YidH-like"/>
</dbReference>
<dbReference type="RefSeq" id="WP_147686287.1">
    <property type="nucleotide sequence ID" value="NZ_VDUX01000004.1"/>
</dbReference>
<accession>A0A5C8NI79</accession>
<dbReference type="GO" id="GO:0005886">
    <property type="term" value="C:plasma membrane"/>
    <property type="evidence" value="ECO:0007669"/>
    <property type="project" value="UniProtKB-SubCell"/>
</dbReference>
<evidence type="ECO:0000256" key="6">
    <source>
        <dbReference type="SAM" id="MobiDB-lite"/>
    </source>
</evidence>
<comment type="caution">
    <text evidence="9">The sequence shown here is derived from an EMBL/GenBank/DDBJ whole genome shotgun (WGS) entry which is preliminary data.</text>
</comment>
<dbReference type="Proteomes" id="UP000321571">
    <property type="component" value="Unassembled WGS sequence"/>
</dbReference>
<evidence type="ECO:0000259" key="8">
    <source>
        <dbReference type="Pfam" id="PF02656"/>
    </source>
</evidence>
<dbReference type="EMBL" id="VDUX01000004">
    <property type="protein sequence ID" value="TXL60727.1"/>
    <property type="molecule type" value="Genomic_DNA"/>
</dbReference>
<gene>
    <name evidence="9" type="ORF">FHP06_09880</name>
</gene>
<feature type="transmembrane region" description="Helical" evidence="7">
    <location>
        <begin position="103"/>
        <end position="124"/>
    </location>
</feature>
<dbReference type="Pfam" id="PF02656">
    <property type="entry name" value="DUF202"/>
    <property type="match status" value="1"/>
</dbReference>
<evidence type="ECO:0000256" key="4">
    <source>
        <dbReference type="ARBA" id="ARBA00022989"/>
    </source>
</evidence>
<evidence type="ECO:0000256" key="2">
    <source>
        <dbReference type="ARBA" id="ARBA00022475"/>
    </source>
</evidence>
<evidence type="ECO:0000256" key="7">
    <source>
        <dbReference type="SAM" id="Phobius"/>
    </source>
</evidence>
<feature type="region of interest" description="Disordered" evidence="6">
    <location>
        <begin position="1"/>
        <end position="20"/>
    </location>
</feature>
<dbReference type="InterPro" id="IPR003807">
    <property type="entry name" value="DUF202"/>
</dbReference>
<evidence type="ECO:0000313" key="10">
    <source>
        <dbReference type="Proteomes" id="UP000321571"/>
    </source>
</evidence>
<name>A0A5C8NI79_9ACTN</name>
<feature type="transmembrane region" description="Helical" evidence="7">
    <location>
        <begin position="34"/>
        <end position="54"/>
    </location>
</feature>
<dbReference type="AlphaFoldDB" id="A0A5C8NI79"/>
<evidence type="ECO:0000313" key="9">
    <source>
        <dbReference type="EMBL" id="TXL60727.1"/>
    </source>
</evidence>
<feature type="transmembrane region" description="Helical" evidence="7">
    <location>
        <begin position="61"/>
        <end position="83"/>
    </location>
</feature>
<proteinExistence type="predicted"/>
<dbReference type="PANTHER" id="PTHR34187:SF2">
    <property type="entry name" value="DUF202 DOMAIN-CONTAINING PROTEIN"/>
    <property type="match status" value="1"/>
</dbReference>
<feature type="domain" description="DUF202" evidence="8">
    <location>
        <begin position="25"/>
        <end position="90"/>
    </location>
</feature>
<dbReference type="OrthoDB" id="582337at2"/>
<keyword evidence="2" id="KW-1003">Cell membrane</keyword>
<evidence type="ECO:0000256" key="1">
    <source>
        <dbReference type="ARBA" id="ARBA00004651"/>
    </source>
</evidence>
<evidence type="ECO:0000256" key="3">
    <source>
        <dbReference type="ARBA" id="ARBA00022692"/>
    </source>
</evidence>
<protein>
    <submittedName>
        <fullName evidence="9">DUF202 domain-containing protein</fullName>
    </submittedName>
</protein>
<reference evidence="9 10" key="1">
    <citation type="submission" date="2019-06" db="EMBL/GenBank/DDBJ databases">
        <title>Aeromicrobium sp. nov., isolated from a maize field.</title>
        <authorList>
            <person name="Lin S.-Y."/>
            <person name="Tsai C.-F."/>
            <person name="Young C.-C."/>
        </authorList>
    </citation>
    <scope>NUCLEOTIDE SEQUENCE [LARGE SCALE GENOMIC DNA]</scope>
    <source>
        <strain evidence="9 10">CC-CFT486</strain>
    </source>
</reference>
<comment type="subcellular location">
    <subcellularLocation>
        <location evidence="1">Cell membrane</location>
        <topology evidence="1">Multi-pass membrane protein</topology>
    </subcellularLocation>
</comment>
<dbReference type="PANTHER" id="PTHR34187">
    <property type="entry name" value="FGR18P"/>
    <property type="match status" value="1"/>
</dbReference>
<keyword evidence="3 7" id="KW-0812">Transmembrane</keyword>
<keyword evidence="10" id="KW-1185">Reference proteome</keyword>